<keyword evidence="1" id="KW-0808">Transferase</keyword>
<name>A0AAV3YST7_9GAST</name>
<sequence>MESREKIQQVEQLGYRVENRFRRCKPEEAESADMFIVRIKAYLKTYLNRWMESSNTKQTYKKLRDFFVQEQFMNANTELTVVFIRGKVRCDLLEIVGKEADL</sequence>
<keyword evidence="1" id="KW-0548">Nucleotidyltransferase</keyword>
<dbReference type="InterPro" id="IPR038269">
    <property type="entry name" value="SCAN_sf"/>
</dbReference>
<dbReference type="AlphaFoldDB" id="A0AAV3YST7"/>
<proteinExistence type="predicted"/>
<protein>
    <submittedName>
        <fullName evidence="1">Reverse transcriptase</fullName>
    </submittedName>
</protein>
<dbReference type="GO" id="GO:0003964">
    <property type="term" value="F:RNA-directed DNA polymerase activity"/>
    <property type="evidence" value="ECO:0007669"/>
    <property type="project" value="UniProtKB-KW"/>
</dbReference>
<keyword evidence="1" id="KW-0695">RNA-directed DNA polymerase</keyword>
<evidence type="ECO:0000313" key="1">
    <source>
        <dbReference type="EMBL" id="GFN90170.1"/>
    </source>
</evidence>
<dbReference type="EMBL" id="BLXT01001997">
    <property type="protein sequence ID" value="GFN90170.1"/>
    <property type="molecule type" value="Genomic_DNA"/>
</dbReference>
<accession>A0AAV3YST7</accession>
<dbReference type="Proteomes" id="UP000735302">
    <property type="component" value="Unassembled WGS sequence"/>
</dbReference>
<dbReference type="Gene3D" id="1.10.4020.10">
    <property type="entry name" value="DNA breaking-rejoining enzymes"/>
    <property type="match status" value="1"/>
</dbReference>
<keyword evidence="2" id="KW-1185">Reference proteome</keyword>
<organism evidence="1 2">
    <name type="scientific">Plakobranchus ocellatus</name>
    <dbReference type="NCBI Taxonomy" id="259542"/>
    <lineage>
        <taxon>Eukaryota</taxon>
        <taxon>Metazoa</taxon>
        <taxon>Spiralia</taxon>
        <taxon>Lophotrochozoa</taxon>
        <taxon>Mollusca</taxon>
        <taxon>Gastropoda</taxon>
        <taxon>Heterobranchia</taxon>
        <taxon>Euthyneura</taxon>
        <taxon>Panpulmonata</taxon>
        <taxon>Sacoglossa</taxon>
        <taxon>Placobranchoidea</taxon>
        <taxon>Plakobranchidae</taxon>
        <taxon>Plakobranchus</taxon>
    </lineage>
</organism>
<reference evidence="1 2" key="1">
    <citation type="journal article" date="2021" name="Elife">
        <title>Chloroplast acquisition without the gene transfer in kleptoplastic sea slugs, Plakobranchus ocellatus.</title>
        <authorList>
            <person name="Maeda T."/>
            <person name="Takahashi S."/>
            <person name="Yoshida T."/>
            <person name="Shimamura S."/>
            <person name="Takaki Y."/>
            <person name="Nagai Y."/>
            <person name="Toyoda A."/>
            <person name="Suzuki Y."/>
            <person name="Arimoto A."/>
            <person name="Ishii H."/>
            <person name="Satoh N."/>
            <person name="Nishiyama T."/>
            <person name="Hasebe M."/>
            <person name="Maruyama T."/>
            <person name="Minagawa J."/>
            <person name="Obokata J."/>
            <person name="Shigenobu S."/>
        </authorList>
    </citation>
    <scope>NUCLEOTIDE SEQUENCE [LARGE SCALE GENOMIC DNA]</scope>
</reference>
<gene>
    <name evidence="1" type="ORF">PoB_001667600</name>
</gene>
<comment type="caution">
    <text evidence="1">The sequence shown here is derived from an EMBL/GenBank/DDBJ whole genome shotgun (WGS) entry which is preliminary data.</text>
</comment>
<evidence type="ECO:0000313" key="2">
    <source>
        <dbReference type="Proteomes" id="UP000735302"/>
    </source>
</evidence>